<organism evidence="1 2">
    <name type="scientific">Brotocaccenecus cirricatena</name>
    <dbReference type="NCBI Taxonomy" id="3064195"/>
    <lineage>
        <taxon>Bacteria</taxon>
        <taxon>Bacillati</taxon>
        <taxon>Bacillota</taxon>
        <taxon>Clostridia</taxon>
        <taxon>Eubacteriales</taxon>
        <taxon>Oscillospiraceae</taxon>
        <taxon>Brotocaccenecus</taxon>
    </lineage>
</organism>
<dbReference type="EMBL" id="JAJEPW010000018">
    <property type="protein sequence ID" value="MCC2129365.1"/>
    <property type="molecule type" value="Genomic_DNA"/>
</dbReference>
<dbReference type="SUPFAM" id="SSF159941">
    <property type="entry name" value="MM3350-like"/>
    <property type="match status" value="1"/>
</dbReference>
<dbReference type="Proteomes" id="UP001199319">
    <property type="component" value="Unassembled WGS sequence"/>
</dbReference>
<dbReference type="RefSeq" id="WP_302928644.1">
    <property type="nucleotide sequence ID" value="NZ_JAJEPW010000018.1"/>
</dbReference>
<sequence>MAQAASKGNCYLCGGTISKTAFKKHLLEKHNDAADDAQTCKLLKVEGTDEKAYWLYLDMPMSATLKTLDRFLRDIWLECCGHESAFFVGNYEQLSKNTMVGMLRDGSKLHYEYDFGSTTELTITVVGTLLRPKQRKSVRLLGRNEPIRFLCGKCGKEADWICCECEWEDQYPYFCEDCMESHPHDSALPIVNSPRMGVCGYCGEDDVYTFDPAPFLK</sequence>
<accession>A0AAE3DEC2</accession>
<keyword evidence="2" id="KW-1185">Reference proteome</keyword>
<protein>
    <submittedName>
        <fullName evidence="1">Uncharacterized protein</fullName>
    </submittedName>
</protein>
<evidence type="ECO:0000313" key="2">
    <source>
        <dbReference type="Proteomes" id="UP001199319"/>
    </source>
</evidence>
<name>A0AAE3DEC2_9FIRM</name>
<gene>
    <name evidence="1" type="ORF">LKD37_07535</name>
</gene>
<dbReference type="AlphaFoldDB" id="A0AAE3DEC2"/>
<reference evidence="1" key="1">
    <citation type="submission" date="2021-10" db="EMBL/GenBank/DDBJ databases">
        <title>Anaerobic single-cell dispensing facilitates the cultivation of human gut bacteria.</title>
        <authorList>
            <person name="Afrizal A."/>
        </authorList>
    </citation>
    <scope>NUCLEOTIDE SEQUENCE</scope>
    <source>
        <strain evidence="1">CLA-AA-H272</strain>
    </source>
</reference>
<proteinExistence type="predicted"/>
<evidence type="ECO:0000313" key="1">
    <source>
        <dbReference type="EMBL" id="MCC2129365.1"/>
    </source>
</evidence>
<comment type="caution">
    <text evidence="1">The sequence shown here is derived from an EMBL/GenBank/DDBJ whole genome shotgun (WGS) entry which is preliminary data.</text>
</comment>
<dbReference type="InterPro" id="IPR024047">
    <property type="entry name" value="MM3350-like_sf"/>
</dbReference>